<evidence type="ECO:0000259" key="16">
    <source>
        <dbReference type="Pfam" id="PF00365"/>
    </source>
</evidence>
<evidence type="ECO:0000256" key="10">
    <source>
        <dbReference type="ARBA" id="ARBA00022777"/>
    </source>
</evidence>
<dbReference type="EC" id="2.7.1.11" evidence="5"/>
<keyword evidence="11" id="KW-0067">ATP-binding</keyword>
<comment type="function">
    <text evidence="2">Catalyzes the phosphorylation of D-fructose 6-phosphate to fructose 1,6-bisphosphate by ATP, the first committing step of glycolysis.</text>
</comment>
<comment type="catalytic activity">
    <reaction evidence="15">
        <text>beta-D-fructose 6-phosphate + ATP = beta-D-fructose 1,6-bisphosphate + ADP + H(+)</text>
        <dbReference type="Rhea" id="RHEA:16109"/>
        <dbReference type="ChEBI" id="CHEBI:15378"/>
        <dbReference type="ChEBI" id="CHEBI:30616"/>
        <dbReference type="ChEBI" id="CHEBI:32966"/>
        <dbReference type="ChEBI" id="CHEBI:57634"/>
        <dbReference type="ChEBI" id="CHEBI:456216"/>
        <dbReference type="EC" id="2.7.1.11"/>
    </reaction>
</comment>
<keyword evidence="8" id="KW-0479">Metal-binding</keyword>
<dbReference type="GO" id="GO:0006002">
    <property type="term" value="P:fructose 6-phosphate metabolic process"/>
    <property type="evidence" value="ECO:0007669"/>
    <property type="project" value="InterPro"/>
</dbReference>
<organism evidence="17 18">
    <name type="scientific">Megasphaera elsdenii CAG:570</name>
    <dbReference type="NCBI Taxonomy" id="1263087"/>
    <lineage>
        <taxon>Bacteria</taxon>
        <taxon>Bacillati</taxon>
        <taxon>Bacillota</taxon>
        <taxon>Negativicutes</taxon>
        <taxon>Veillonellales</taxon>
        <taxon>Veillonellaceae</taxon>
        <taxon>Megasphaera</taxon>
    </lineage>
</organism>
<evidence type="ECO:0000256" key="11">
    <source>
        <dbReference type="ARBA" id="ARBA00022840"/>
    </source>
</evidence>
<sequence length="151" mass="16211">MGREAGFIALNAGMASGAEAVLVPEHPVDLAALCRHLEESHRMKKLSSIVIVAEGAAKGADVVDYIKEHTYLSPNLTVLGYVQRGGAPSAYDALMAGRFAQKAIDSLLADTYNCVVGLIDNRVVATPYSEAEALRYPLDENLFNLVHLLGR</sequence>
<evidence type="ECO:0000256" key="5">
    <source>
        <dbReference type="ARBA" id="ARBA00012055"/>
    </source>
</evidence>
<evidence type="ECO:0000256" key="2">
    <source>
        <dbReference type="ARBA" id="ARBA00002659"/>
    </source>
</evidence>
<comment type="caution">
    <text evidence="17">The sequence shown here is derived from an EMBL/GenBank/DDBJ whole genome shotgun (WGS) entry which is preliminary data.</text>
</comment>
<evidence type="ECO:0000256" key="12">
    <source>
        <dbReference type="ARBA" id="ARBA00022842"/>
    </source>
</evidence>
<dbReference type="GO" id="GO:0030388">
    <property type="term" value="P:fructose 1,6-bisphosphate metabolic process"/>
    <property type="evidence" value="ECO:0007669"/>
    <property type="project" value="TreeGrafter"/>
</dbReference>
<accession>R7MYM2</accession>
<dbReference type="InterPro" id="IPR022953">
    <property type="entry name" value="ATP_PFK"/>
</dbReference>
<gene>
    <name evidence="17" type="ORF">BN715_01260</name>
</gene>
<evidence type="ECO:0000313" key="17">
    <source>
        <dbReference type="EMBL" id="CDF04967.1"/>
    </source>
</evidence>
<evidence type="ECO:0000256" key="3">
    <source>
        <dbReference type="ARBA" id="ARBA00004496"/>
    </source>
</evidence>
<evidence type="ECO:0000256" key="13">
    <source>
        <dbReference type="ARBA" id="ARBA00023152"/>
    </source>
</evidence>
<dbReference type="AlphaFoldDB" id="R7MYM2"/>
<dbReference type="PRINTS" id="PR00476">
    <property type="entry name" value="PHFRCTKINASE"/>
</dbReference>
<dbReference type="GO" id="GO:0048029">
    <property type="term" value="F:monosaccharide binding"/>
    <property type="evidence" value="ECO:0007669"/>
    <property type="project" value="TreeGrafter"/>
</dbReference>
<evidence type="ECO:0000256" key="1">
    <source>
        <dbReference type="ARBA" id="ARBA00001946"/>
    </source>
</evidence>
<keyword evidence="7" id="KW-0808">Transferase</keyword>
<comment type="subcellular location">
    <subcellularLocation>
        <location evidence="3">Cytoplasm</location>
    </subcellularLocation>
</comment>
<dbReference type="GO" id="GO:0005945">
    <property type="term" value="C:6-phosphofructokinase complex"/>
    <property type="evidence" value="ECO:0007669"/>
    <property type="project" value="TreeGrafter"/>
</dbReference>
<keyword evidence="9" id="KW-0547">Nucleotide-binding</keyword>
<name>R7MYM2_MEGEL</name>
<protein>
    <recommendedName>
        <fullName evidence="5">6-phosphofructokinase</fullName>
        <ecNumber evidence="5">2.7.1.11</ecNumber>
    </recommendedName>
</protein>
<dbReference type="SUPFAM" id="SSF53784">
    <property type="entry name" value="Phosphofructokinase"/>
    <property type="match status" value="1"/>
</dbReference>
<comment type="similarity">
    <text evidence="14">Belongs to the phosphofructokinase type A (PFKA) family.</text>
</comment>
<dbReference type="EMBL" id="CBKE010000172">
    <property type="protein sequence ID" value="CDF04967.1"/>
    <property type="molecule type" value="Genomic_DNA"/>
</dbReference>
<dbReference type="PANTHER" id="PTHR13697:SF4">
    <property type="entry name" value="ATP-DEPENDENT 6-PHOSPHOFRUCTOKINASE"/>
    <property type="match status" value="1"/>
</dbReference>
<dbReference type="Proteomes" id="UP000017908">
    <property type="component" value="Unassembled WGS sequence"/>
</dbReference>
<keyword evidence="12" id="KW-0460">Magnesium</keyword>
<evidence type="ECO:0000256" key="15">
    <source>
        <dbReference type="ARBA" id="ARBA00048070"/>
    </source>
</evidence>
<proteinExistence type="inferred from homology"/>
<dbReference type="GO" id="GO:0070095">
    <property type="term" value="F:fructose-6-phosphate binding"/>
    <property type="evidence" value="ECO:0007669"/>
    <property type="project" value="TreeGrafter"/>
</dbReference>
<dbReference type="Gene3D" id="3.40.50.450">
    <property type="match status" value="1"/>
</dbReference>
<dbReference type="GO" id="GO:0005524">
    <property type="term" value="F:ATP binding"/>
    <property type="evidence" value="ECO:0007669"/>
    <property type="project" value="UniProtKB-KW"/>
</dbReference>
<evidence type="ECO:0000256" key="7">
    <source>
        <dbReference type="ARBA" id="ARBA00022679"/>
    </source>
</evidence>
<dbReference type="PANTHER" id="PTHR13697">
    <property type="entry name" value="PHOSPHOFRUCTOKINASE"/>
    <property type="match status" value="1"/>
</dbReference>
<reference evidence="17" key="1">
    <citation type="submission" date="2012-11" db="EMBL/GenBank/DDBJ databases">
        <title>Dependencies among metagenomic species, viruses, plasmids and units of genetic variation.</title>
        <authorList>
            <person name="Nielsen H.B."/>
            <person name="Almeida M."/>
            <person name="Juncker A.S."/>
            <person name="Rasmussen S."/>
            <person name="Li J."/>
            <person name="Sunagawa S."/>
            <person name="Plichta D."/>
            <person name="Gautier L."/>
            <person name="Le Chatelier E."/>
            <person name="Peletier E."/>
            <person name="Bonde I."/>
            <person name="Nielsen T."/>
            <person name="Manichanh C."/>
            <person name="Arumugam M."/>
            <person name="Batto J."/>
            <person name="Santos M.B.Q.D."/>
            <person name="Blom N."/>
            <person name="Borruel N."/>
            <person name="Burgdorf K.S."/>
            <person name="Boumezbeur F."/>
            <person name="Casellas F."/>
            <person name="Dore J."/>
            <person name="Guarner F."/>
            <person name="Hansen T."/>
            <person name="Hildebrand F."/>
            <person name="Kaas R.S."/>
            <person name="Kennedy S."/>
            <person name="Kristiansen K."/>
            <person name="Kultima J.R."/>
            <person name="Leonard P."/>
            <person name="Levenez F."/>
            <person name="Lund O."/>
            <person name="Moumen B."/>
            <person name="Le Paslier D."/>
            <person name="Pons N."/>
            <person name="Pedersen O."/>
            <person name="Prifti E."/>
            <person name="Qin J."/>
            <person name="Raes J."/>
            <person name="Tap J."/>
            <person name="Tims S."/>
            <person name="Ussery D.W."/>
            <person name="Yamada T."/>
            <person name="MetaHit consortium"/>
            <person name="Renault P."/>
            <person name="Sicheritz-Ponten T."/>
            <person name="Bork P."/>
            <person name="Wang J."/>
            <person name="Brunak S."/>
            <person name="Ehrlich S.D."/>
        </authorList>
    </citation>
    <scope>NUCLEOTIDE SEQUENCE [LARGE SCALE GENOMIC DNA]</scope>
</reference>
<dbReference type="Pfam" id="PF00365">
    <property type="entry name" value="PFK"/>
    <property type="match status" value="1"/>
</dbReference>
<evidence type="ECO:0000256" key="9">
    <source>
        <dbReference type="ARBA" id="ARBA00022741"/>
    </source>
</evidence>
<dbReference type="Gene3D" id="3.40.50.460">
    <property type="entry name" value="Phosphofructokinase domain"/>
    <property type="match status" value="1"/>
</dbReference>
<feature type="domain" description="Phosphofructokinase" evidence="16">
    <location>
        <begin position="1"/>
        <end position="106"/>
    </location>
</feature>
<evidence type="ECO:0000256" key="4">
    <source>
        <dbReference type="ARBA" id="ARBA00004679"/>
    </source>
</evidence>
<dbReference type="GO" id="GO:0061621">
    <property type="term" value="P:canonical glycolysis"/>
    <property type="evidence" value="ECO:0007669"/>
    <property type="project" value="TreeGrafter"/>
</dbReference>
<comment type="cofactor">
    <cofactor evidence="1">
        <name>Mg(2+)</name>
        <dbReference type="ChEBI" id="CHEBI:18420"/>
    </cofactor>
</comment>
<dbReference type="GO" id="GO:0042802">
    <property type="term" value="F:identical protein binding"/>
    <property type="evidence" value="ECO:0007669"/>
    <property type="project" value="TreeGrafter"/>
</dbReference>
<evidence type="ECO:0000313" key="18">
    <source>
        <dbReference type="Proteomes" id="UP000017908"/>
    </source>
</evidence>
<dbReference type="GO" id="GO:0016208">
    <property type="term" value="F:AMP binding"/>
    <property type="evidence" value="ECO:0007669"/>
    <property type="project" value="TreeGrafter"/>
</dbReference>
<comment type="pathway">
    <text evidence="4">Carbohydrate degradation; glycolysis; D-glyceraldehyde 3-phosphate and glycerone phosphate from D-glucose: step 3/4.</text>
</comment>
<evidence type="ECO:0000256" key="14">
    <source>
        <dbReference type="ARBA" id="ARBA00038478"/>
    </source>
</evidence>
<dbReference type="UniPathway" id="UPA00109">
    <property type="reaction ID" value="UER00182"/>
</dbReference>
<evidence type="ECO:0000256" key="8">
    <source>
        <dbReference type="ARBA" id="ARBA00022723"/>
    </source>
</evidence>
<dbReference type="InterPro" id="IPR035966">
    <property type="entry name" value="PKF_sf"/>
</dbReference>
<dbReference type="GO" id="GO:0003872">
    <property type="term" value="F:6-phosphofructokinase activity"/>
    <property type="evidence" value="ECO:0007669"/>
    <property type="project" value="UniProtKB-EC"/>
</dbReference>
<keyword evidence="10 17" id="KW-0418">Kinase</keyword>
<keyword evidence="13" id="KW-0324">Glycolysis</keyword>
<keyword evidence="6" id="KW-0963">Cytoplasm</keyword>
<dbReference type="GO" id="GO:0046872">
    <property type="term" value="F:metal ion binding"/>
    <property type="evidence" value="ECO:0007669"/>
    <property type="project" value="UniProtKB-KW"/>
</dbReference>
<evidence type="ECO:0000256" key="6">
    <source>
        <dbReference type="ARBA" id="ARBA00022490"/>
    </source>
</evidence>
<dbReference type="InterPro" id="IPR000023">
    <property type="entry name" value="Phosphofructokinase_dom"/>
</dbReference>